<reference evidence="2" key="7">
    <citation type="journal article" date="2005" name="Science">
        <title>The Transcriptional Landscape of the Mammalian Genome.</title>
        <authorList>
            <consortium name="The FANTOM Consortium"/>
            <consortium name="Riken Genome Exploration Research Group and Genome Science Group (Genome Network Project Core Group)"/>
        </authorList>
    </citation>
    <scope>NUCLEOTIDE SEQUENCE</scope>
    <source>
        <strain evidence="2">C57BL/6J</strain>
        <tissue evidence="2">Whole body</tissue>
    </source>
</reference>
<accession>Q8BP73</accession>
<reference evidence="2" key="6">
    <citation type="submission" date="2002-04" db="EMBL/GenBank/DDBJ databases">
        <authorList>
            <person name="Adachi J."/>
            <person name="Aizawa K."/>
            <person name="Akimura T."/>
            <person name="Arakawa T."/>
            <person name="Bono H."/>
            <person name="Carninci P."/>
            <person name="Fukuda S."/>
            <person name="Furuno M."/>
            <person name="Hanagaki T."/>
            <person name="Hara A."/>
            <person name="Hashizume W."/>
            <person name="Hayashida K."/>
            <person name="Hayatsu N."/>
            <person name="Hiramoto K."/>
            <person name="Hiraoka T."/>
            <person name="Hirozane T."/>
            <person name="Hori F."/>
            <person name="Imotani K."/>
            <person name="Ishii Y."/>
            <person name="Itoh M."/>
            <person name="Kagawa I."/>
            <person name="Kasukawa T."/>
            <person name="Katoh H."/>
            <person name="Kawai J."/>
            <person name="Kojima Y."/>
            <person name="Kondo S."/>
            <person name="Konno H."/>
            <person name="Kouda M."/>
            <person name="Koya S."/>
            <person name="Kurihara C."/>
            <person name="Matsuyama T."/>
            <person name="Miyazaki A."/>
            <person name="Murata M."/>
            <person name="Nakamura M."/>
            <person name="Nishi K."/>
            <person name="Nomura K."/>
            <person name="Numazaki R."/>
            <person name="Ohno M."/>
            <person name="Ohsato N."/>
            <person name="Okazaki Y."/>
            <person name="Saito R."/>
            <person name="Saitoh H."/>
            <person name="Sakai C."/>
            <person name="Sakai K."/>
            <person name="Sakazume N."/>
            <person name="Sano H."/>
            <person name="Sasaki D."/>
            <person name="Shibata K."/>
            <person name="Shinagawa A."/>
            <person name="Shiraki T."/>
            <person name="Sogabe Y."/>
            <person name="Tagami M."/>
            <person name="Tagawa A."/>
            <person name="Takahashi F."/>
            <person name="Takaku-Akahira S."/>
            <person name="Takeda Y."/>
            <person name="Tanaka T."/>
            <person name="Tomaru A."/>
            <person name="Toya T."/>
            <person name="Yasunishi A."/>
            <person name="Muramatsu M."/>
            <person name="Hayashizaki Y."/>
        </authorList>
    </citation>
    <scope>NUCLEOTIDE SEQUENCE</scope>
    <source>
        <strain evidence="2">C57BL/6J</strain>
        <tissue evidence="2">Whole body</tissue>
    </source>
</reference>
<reference evidence="2" key="1">
    <citation type="journal article" date="1999" name="Methods Enzymol.">
        <title>High-efficiency full-length cDNA cloning.</title>
        <authorList>
            <person name="Carninci P."/>
            <person name="Hayashizaki Y."/>
        </authorList>
    </citation>
    <scope>NUCLEOTIDE SEQUENCE</scope>
    <source>
        <strain evidence="2">C57BL/6J</strain>
        <tissue evidence="2">Whole body</tissue>
    </source>
</reference>
<name>Q8BP73_MOUSE</name>
<dbReference type="MGI" id="MGI:1914285">
    <property type="gene designation" value="Dnajb4"/>
</dbReference>
<proteinExistence type="evidence at transcript level"/>
<organism evidence="2">
    <name type="scientific">Mus musculus</name>
    <name type="common">Mouse</name>
    <dbReference type="NCBI Taxonomy" id="10090"/>
    <lineage>
        <taxon>Eukaryota</taxon>
        <taxon>Metazoa</taxon>
        <taxon>Chordata</taxon>
        <taxon>Craniata</taxon>
        <taxon>Vertebrata</taxon>
        <taxon>Euteleostomi</taxon>
        <taxon>Mammalia</taxon>
        <taxon>Eutheria</taxon>
        <taxon>Euarchontoglires</taxon>
        <taxon>Glires</taxon>
        <taxon>Rodentia</taxon>
        <taxon>Myomorpha</taxon>
        <taxon>Muroidea</taxon>
        <taxon>Muridae</taxon>
        <taxon>Murinae</taxon>
        <taxon>Mus</taxon>
        <taxon>Mus</taxon>
    </lineage>
</organism>
<evidence type="ECO:0000313" key="2">
    <source>
        <dbReference type="EMBL" id="BAC36879.1"/>
    </source>
</evidence>
<feature type="region of interest" description="Disordered" evidence="1">
    <location>
        <begin position="56"/>
        <end position="100"/>
    </location>
</feature>
<reference evidence="2" key="2">
    <citation type="journal article" date="2000" name="Genome Res.">
        <title>Normalization and subtraction of cap-trapper-selected cDNAs to prepare full-length cDNA libraries for rapid discovery of new genes.</title>
        <authorList>
            <person name="Carninci P."/>
            <person name="Shibata Y."/>
            <person name="Hayatsu N."/>
            <person name="Sugahara Y."/>
            <person name="Shibata K."/>
            <person name="Itoh M."/>
            <person name="Konno H."/>
            <person name="Okazaki Y."/>
            <person name="Muramatsu M."/>
            <person name="Hayashizaki Y."/>
        </authorList>
    </citation>
    <scope>NUCLEOTIDE SEQUENCE</scope>
    <source>
        <strain evidence="2">C57BL/6J</strain>
        <tissue evidence="2">Whole body</tissue>
    </source>
</reference>
<feature type="compositionally biased region" description="Basic and acidic residues" evidence="1">
    <location>
        <begin position="81"/>
        <end position="97"/>
    </location>
</feature>
<sequence>VLAARVRAIVPSPRRLRQWRPGSVPPALVGDLERPSRIRELASVLPCFRSKGPDVVGRGRHATVSRGRTARGPRARGVRGVRGDAAEPSAARRREPPCSRAPSCLCPCLHPGRSQAGRNSDHRALSSRADCLLSLLCKIVWASGW</sequence>
<evidence type="ECO:0000256" key="1">
    <source>
        <dbReference type="SAM" id="MobiDB-lite"/>
    </source>
</evidence>
<gene>
    <name evidence="3" type="primary">Dnajb4</name>
</gene>
<dbReference type="AlphaFoldDB" id="Q8BP73"/>
<dbReference type="EMBL" id="AK077587">
    <property type="protein sequence ID" value="BAC36879.1"/>
    <property type="molecule type" value="mRNA"/>
</dbReference>
<feature type="non-terminal residue" evidence="2">
    <location>
        <position position="1"/>
    </location>
</feature>
<reference evidence="2" key="5">
    <citation type="journal article" date="2002" name="Nature">
        <title>Analysis of the mouse transcriptome based on functional annotation of 60,770 full-length cDNAs.</title>
        <authorList>
            <consortium name="The FANTOM Consortium and the RIKEN Genome Exploration Research Group Phase I and II Team"/>
        </authorList>
    </citation>
    <scope>NUCLEOTIDE SEQUENCE</scope>
    <source>
        <strain evidence="2">C57BL/6J</strain>
        <tissue evidence="2">Whole body</tissue>
    </source>
</reference>
<reference evidence="2" key="8">
    <citation type="journal article" date="2005" name="Science">
        <title>Antisense Transcription in the Mammalian Transcriptome.</title>
        <authorList>
            <consortium name="RIKEN Genome Exploration Research Group and Genome Science Group (Genome Network Project Core Group) and the FANTOM Consortium"/>
        </authorList>
    </citation>
    <scope>NUCLEOTIDE SEQUENCE</scope>
    <source>
        <strain evidence="2">C57BL/6J</strain>
        <tissue evidence="2">Whole body</tissue>
    </source>
</reference>
<protein>
    <submittedName>
        <fullName evidence="2">Uncharacterized protein</fullName>
    </submittedName>
</protein>
<evidence type="ECO:0000313" key="3">
    <source>
        <dbReference type="MGI" id="MGI:1914285"/>
    </source>
</evidence>
<reference evidence="2" key="3">
    <citation type="journal article" date="2000" name="Genome Res.">
        <title>RIKEN integrated sequence analysis (RISA) system--384-format sequencing pipeline with 384 multicapillary sequencer.</title>
        <authorList>
            <person name="Shibata K."/>
            <person name="Itoh M."/>
            <person name="Aizawa K."/>
            <person name="Nagaoka S."/>
            <person name="Sasaki N."/>
            <person name="Carninci P."/>
            <person name="Konno H."/>
            <person name="Akiyama J."/>
            <person name="Nishi K."/>
            <person name="Kitsunai T."/>
            <person name="Tashiro H."/>
            <person name="Itoh M."/>
            <person name="Sumi N."/>
            <person name="Ishii Y."/>
            <person name="Nakamura S."/>
            <person name="Hazama M."/>
            <person name="Nishine T."/>
            <person name="Harada A."/>
            <person name="Yamamoto R."/>
            <person name="Matsumoto H."/>
            <person name="Sakaguchi S."/>
            <person name="Ikegami T."/>
            <person name="Kashiwagi K."/>
            <person name="Fujiwake S."/>
            <person name="Inoue K."/>
            <person name="Togawa Y."/>
            <person name="Izawa M."/>
            <person name="Ohara E."/>
            <person name="Watahiki M."/>
            <person name="Yoneda Y."/>
            <person name="Ishikawa T."/>
            <person name="Ozawa K."/>
            <person name="Tanaka T."/>
            <person name="Matsuura S."/>
            <person name="Kawai J."/>
            <person name="Okazaki Y."/>
            <person name="Muramatsu M."/>
            <person name="Inoue Y."/>
            <person name="Kira A."/>
            <person name="Hayashizaki Y."/>
        </authorList>
    </citation>
    <scope>NUCLEOTIDE SEQUENCE</scope>
    <source>
        <strain evidence="2">C57BL/6J</strain>
        <tissue evidence="2">Whole body</tissue>
    </source>
</reference>
<reference evidence="2" key="4">
    <citation type="journal article" date="2001" name="Nature">
        <title>Functional annotation of a full-length mouse cDNA collection.</title>
        <authorList>
            <consortium name="The RIKEN Genome Exploration Research Group Phase II Team and the FANTOM Consortium"/>
        </authorList>
    </citation>
    <scope>NUCLEOTIDE SEQUENCE</scope>
    <source>
        <strain evidence="2">C57BL/6J</strain>
        <tissue evidence="2">Whole body</tissue>
    </source>
</reference>
<dbReference type="AGR" id="MGI:1914285"/>
<feature type="compositionally biased region" description="Basic residues" evidence="1">
    <location>
        <begin position="58"/>
        <end position="79"/>
    </location>
</feature>